<dbReference type="GO" id="GO:0008237">
    <property type="term" value="F:metallopeptidase activity"/>
    <property type="evidence" value="ECO:0007669"/>
    <property type="project" value="UniProtKB-KW"/>
</dbReference>
<dbReference type="PANTHER" id="PTHR35797">
    <property type="entry name" value="PROTEASE-RELATED"/>
    <property type="match status" value="1"/>
</dbReference>
<evidence type="ECO:0000256" key="1">
    <source>
        <dbReference type="SAM" id="Phobius"/>
    </source>
</evidence>
<comment type="caution">
    <text evidence="3">The sequence shown here is derived from an EMBL/GenBank/DDBJ whole genome shotgun (WGS) entry which is preliminary data.</text>
</comment>
<feature type="transmembrane region" description="Helical" evidence="1">
    <location>
        <begin position="213"/>
        <end position="231"/>
    </location>
</feature>
<keyword evidence="3" id="KW-0482">Metalloprotease</keyword>
<dbReference type="InterPro" id="IPR003675">
    <property type="entry name" value="Rce1/LyrA-like_dom"/>
</dbReference>
<dbReference type="Pfam" id="PF02517">
    <property type="entry name" value="Rce1-like"/>
    <property type="match status" value="1"/>
</dbReference>
<feature type="transmembrane region" description="Helical" evidence="1">
    <location>
        <begin position="176"/>
        <end position="193"/>
    </location>
</feature>
<feature type="domain" description="CAAX prenyl protease 2/Lysostaphin resistance protein A-like" evidence="2">
    <location>
        <begin position="146"/>
        <end position="249"/>
    </location>
</feature>
<organism evidence="3 4">
    <name type="scientific">Cellulomonas fengjieae</name>
    <dbReference type="NCBI Taxonomy" id="2819978"/>
    <lineage>
        <taxon>Bacteria</taxon>
        <taxon>Bacillati</taxon>
        <taxon>Actinomycetota</taxon>
        <taxon>Actinomycetes</taxon>
        <taxon>Micrococcales</taxon>
        <taxon>Cellulomonadaceae</taxon>
        <taxon>Cellulomonas</taxon>
    </lineage>
</organism>
<keyword evidence="3" id="KW-0645">Protease</keyword>
<keyword evidence="3" id="KW-0378">Hydrolase</keyword>
<feature type="transmembrane region" description="Helical" evidence="1">
    <location>
        <begin position="26"/>
        <end position="46"/>
    </location>
</feature>
<sequence>MSVLTAAAPAPQKPAGVRGVIRRRPILSFFVLALSASWIAWIPYILSQNGLGIWGFEFPGGPGGGQLLGMLPGAYLGPIGAALVVTAIADGRAGLRAWAGRLWRWKVGWRWYVTILLGVPAAMVLSSFVFSGGDVQMPSTIVLVALVPGLIMQMLTTGLAEEPGWRDFALPRMQRLLGAPRAAVVIGVVWGVWHLPLYLTQWGEWPTATWYRPIEFVLFCITFNLVMTWVFNRTGQSLPMAMLLHVSVNNSTGVLSEMFPRLDTGLFQHALLLGATVAAIVTMVGTRGRLGYHPEVGRDEVTYPREAARIA</sequence>
<evidence type="ECO:0000313" key="3">
    <source>
        <dbReference type="EMBL" id="MBO3086304.1"/>
    </source>
</evidence>
<keyword evidence="4" id="KW-1185">Reference proteome</keyword>
<dbReference type="InterPro" id="IPR042150">
    <property type="entry name" value="MmRce1-like"/>
</dbReference>
<feature type="transmembrane region" description="Helical" evidence="1">
    <location>
        <begin position="66"/>
        <end position="89"/>
    </location>
</feature>
<reference evidence="3 4" key="1">
    <citation type="submission" date="2021-03" db="EMBL/GenBank/DDBJ databases">
        <title>novel species in genus Cellulomonas.</title>
        <authorList>
            <person name="Zhang G."/>
        </authorList>
    </citation>
    <scope>NUCLEOTIDE SEQUENCE [LARGE SCALE GENOMIC DNA]</scope>
    <source>
        <strain evidence="4">zg-ZUI188</strain>
    </source>
</reference>
<feature type="transmembrane region" description="Helical" evidence="1">
    <location>
        <begin position="109"/>
        <end position="130"/>
    </location>
</feature>
<keyword evidence="1" id="KW-1133">Transmembrane helix</keyword>
<keyword evidence="1" id="KW-0812">Transmembrane</keyword>
<keyword evidence="1" id="KW-0472">Membrane</keyword>
<evidence type="ECO:0000259" key="2">
    <source>
        <dbReference type="Pfam" id="PF02517"/>
    </source>
</evidence>
<feature type="transmembrane region" description="Helical" evidence="1">
    <location>
        <begin position="136"/>
        <end position="155"/>
    </location>
</feature>
<protein>
    <submittedName>
        <fullName evidence="3">CPBP family intramembrane metalloprotease</fullName>
    </submittedName>
</protein>
<evidence type="ECO:0000313" key="4">
    <source>
        <dbReference type="Proteomes" id="UP000678317"/>
    </source>
</evidence>
<dbReference type="EMBL" id="JAGFBM010000009">
    <property type="protein sequence ID" value="MBO3086304.1"/>
    <property type="molecule type" value="Genomic_DNA"/>
</dbReference>
<dbReference type="RefSeq" id="WP_208212997.1">
    <property type="nucleotide sequence ID" value="NZ_CP074404.1"/>
</dbReference>
<gene>
    <name evidence="3" type="ORF">J4035_16795</name>
</gene>
<name>A0ABS3SKM8_9CELL</name>
<proteinExistence type="predicted"/>
<accession>A0ABS3SKM8</accession>
<dbReference type="Proteomes" id="UP000678317">
    <property type="component" value="Unassembled WGS sequence"/>
</dbReference>
<dbReference type="PANTHER" id="PTHR35797:SF1">
    <property type="entry name" value="PROTEASE"/>
    <property type="match status" value="1"/>
</dbReference>